<gene>
    <name evidence="3 6" type="primary">ade</name>
    <name evidence="6" type="ORF">C3L24_05655</name>
</gene>
<dbReference type="InterPro" id="IPR006680">
    <property type="entry name" value="Amidohydro-rel"/>
</dbReference>
<evidence type="ECO:0000259" key="5">
    <source>
        <dbReference type="Pfam" id="PF13382"/>
    </source>
</evidence>
<evidence type="ECO:0000259" key="4">
    <source>
        <dbReference type="Pfam" id="PF01979"/>
    </source>
</evidence>
<dbReference type="NCBIfam" id="TIGR01178">
    <property type="entry name" value="ade"/>
    <property type="match status" value="1"/>
</dbReference>
<dbReference type="GO" id="GO:0006146">
    <property type="term" value="P:adenine catabolic process"/>
    <property type="evidence" value="ECO:0007669"/>
    <property type="project" value="InterPro"/>
</dbReference>
<comment type="cofactor">
    <cofactor evidence="3">
        <name>Mn(2+)</name>
        <dbReference type="ChEBI" id="CHEBI:29035"/>
    </cofactor>
</comment>
<dbReference type="InterPro" id="IPR026912">
    <property type="entry name" value="Adenine_deam_C"/>
</dbReference>
<dbReference type="AlphaFoldDB" id="A0A6N4DYC2"/>
<proteinExistence type="inferred from homology"/>
<dbReference type="PANTHER" id="PTHR11113">
    <property type="entry name" value="N-ACETYLGLUCOSAMINE-6-PHOSPHATE DEACETYLASE"/>
    <property type="match status" value="1"/>
</dbReference>
<keyword evidence="1 3" id="KW-0378">Hydrolase</keyword>
<evidence type="ECO:0000256" key="1">
    <source>
        <dbReference type="ARBA" id="ARBA00022801"/>
    </source>
</evidence>
<comment type="catalytic activity">
    <reaction evidence="3">
        <text>adenine + H2O + H(+) = hypoxanthine + NH4(+)</text>
        <dbReference type="Rhea" id="RHEA:23688"/>
        <dbReference type="ChEBI" id="CHEBI:15377"/>
        <dbReference type="ChEBI" id="CHEBI:15378"/>
        <dbReference type="ChEBI" id="CHEBI:16708"/>
        <dbReference type="ChEBI" id="CHEBI:17368"/>
        <dbReference type="ChEBI" id="CHEBI:28938"/>
        <dbReference type="EC" id="3.5.4.2"/>
    </reaction>
</comment>
<name>A0A6N4DYC2_9GAMM</name>
<dbReference type="EMBL" id="PQCO01000176">
    <property type="protein sequence ID" value="PUE02662.1"/>
    <property type="molecule type" value="Genomic_DNA"/>
</dbReference>
<dbReference type="InterPro" id="IPR006679">
    <property type="entry name" value="Adenine_deam"/>
</dbReference>
<dbReference type="HAMAP" id="MF_01518">
    <property type="entry name" value="Adenine_deamin"/>
    <property type="match status" value="1"/>
</dbReference>
<dbReference type="Proteomes" id="UP000250928">
    <property type="component" value="Unassembled WGS sequence"/>
</dbReference>
<dbReference type="InterPro" id="IPR032466">
    <property type="entry name" value="Metal_Hydrolase"/>
</dbReference>
<reference evidence="6 7" key="1">
    <citation type="submission" date="2018-01" db="EMBL/GenBank/DDBJ databases">
        <title>Novel co-symbiosis in the lucinid bivalve Phacoides pectinatus.</title>
        <authorList>
            <person name="Lim S.J."/>
            <person name="Davis B.G."/>
            <person name="Gill D.E."/>
            <person name="Engel A.S."/>
            <person name="Anderson L.C."/>
            <person name="Campbell B.J."/>
        </authorList>
    </citation>
    <scope>NUCLEOTIDE SEQUENCE [LARGE SCALE GENOMIC DNA]</scope>
    <source>
        <strain evidence="6">N3_P5</strain>
    </source>
</reference>
<feature type="domain" description="Adenine deaminase C-terminal" evidence="5">
    <location>
        <begin position="368"/>
        <end position="532"/>
    </location>
</feature>
<dbReference type="GO" id="GO:0000034">
    <property type="term" value="F:adenine deaminase activity"/>
    <property type="evidence" value="ECO:0007669"/>
    <property type="project" value="UniProtKB-UniRule"/>
</dbReference>
<dbReference type="Pfam" id="PF01979">
    <property type="entry name" value="Amidohydro_1"/>
    <property type="match status" value="1"/>
</dbReference>
<sequence length="546" mass="57770">MHANYAALDQRRVFQARITWRAGVIQSITECGPEAADLGYLIPGFIDAHVHIESAMLPPAEFGRLALCHGTIACVGDPHEIANVLGAGGVEYMLENARRSPFKAFFGAPSCVPATPYESTGGRLDGPQIEALFDHPEIRCLSEMMNFPGVLAKDPGVMAKLALASERGYPIDGHAPGLRGEQAAAYAAAGITTDHECTTLDEARDKLAAGMSILIREGSAARDFDALHPLITEATGRVMLCSDDKHPDDLLSGHINRLAARAVALGHSPFDLLRVACLNPIDHYRLPLGRLRVGDPMDAQLVSDLRQFTPLRVWIDGELVAEAGKSLLPLLTGPRPNQFAARPLSPRQLQIAHPGGAVRVIQARDGSLLTGERITSPLTHDAQVVADTGRDILPLAVINRYRPAPPALALVNGFGIRRGAIASSVAHDSHNIIAVGADPDDLCAAINAVIRARGGVAVAEAGSVDILPLPIAGIMSDADGATVGRHYAALSDKARALGSPLAAPFMTLSFMALLVIPELKLSDQGLFDGRTFRFTTLACDAAPVSG</sequence>
<evidence type="ECO:0000256" key="3">
    <source>
        <dbReference type="HAMAP-Rule" id="MF_01518"/>
    </source>
</evidence>
<accession>A0A6N4DYC2</accession>
<protein>
    <recommendedName>
        <fullName evidence="3">Adenine deaminase</fullName>
        <shortName evidence="3">Adenase</shortName>
        <shortName evidence="3">Adenine aminase</shortName>
        <ecNumber evidence="3">3.5.4.2</ecNumber>
    </recommendedName>
</protein>
<organism evidence="6 7">
    <name type="scientific">Candidatus Sedimenticola endophacoides</name>
    <dbReference type="NCBI Taxonomy" id="2548426"/>
    <lineage>
        <taxon>Bacteria</taxon>
        <taxon>Pseudomonadati</taxon>
        <taxon>Pseudomonadota</taxon>
        <taxon>Gammaproteobacteria</taxon>
        <taxon>Chromatiales</taxon>
        <taxon>Sedimenticolaceae</taxon>
        <taxon>Sedimenticola</taxon>
    </lineage>
</organism>
<dbReference type="SUPFAM" id="SSF51556">
    <property type="entry name" value="Metallo-dependent hydrolases"/>
    <property type="match status" value="1"/>
</dbReference>
<dbReference type="Gene3D" id="3.20.20.140">
    <property type="entry name" value="Metal-dependent hydrolases"/>
    <property type="match status" value="1"/>
</dbReference>
<evidence type="ECO:0000313" key="6">
    <source>
        <dbReference type="EMBL" id="PUE02662.1"/>
    </source>
</evidence>
<comment type="similarity">
    <text evidence="3">Belongs to the metallo-dependent hydrolases superfamily. Adenine deaminase family.</text>
</comment>
<dbReference type="CDD" id="cd01295">
    <property type="entry name" value="AdeC"/>
    <property type="match status" value="1"/>
</dbReference>
<dbReference type="PANTHER" id="PTHR11113:SF2">
    <property type="entry name" value="ADENINE DEAMINASE"/>
    <property type="match status" value="1"/>
</dbReference>
<keyword evidence="2 3" id="KW-0464">Manganese</keyword>
<comment type="caution">
    <text evidence="6">The sequence shown here is derived from an EMBL/GenBank/DDBJ whole genome shotgun (WGS) entry which is preliminary data.</text>
</comment>
<evidence type="ECO:0000256" key="2">
    <source>
        <dbReference type="ARBA" id="ARBA00023211"/>
    </source>
</evidence>
<feature type="domain" description="Amidohydrolase-related" evidence="4">
    <location>
        <begin position="40"/>
        <end position="320"/>
    </location>
</feature>
<dbReference type="Pfam" id="PF13382">
    <property type="entry name" value="Adenine_deam_C"/>
    <property type="match status" value="1"/>
</dbReference>
<evidence type="ECO:0000313" key="7">
    <source>
        <dbReference type="Proteomes" id="UP000250928"/>
    </source>
</evidence>
<dbReference type="EC" id="3.5.4.2" evidence="3"/>